<dbReference type="Gene3D" id="1.10.20.140">
    <property type="match status" value="1"/>
</dbReference>
<feature type="site" description="Interaction with substrate tRNA" evidence="10">
    <location>
        <position position="130"/>
    </location>
</feature>
<evidence type="ECO:0000256" key="9">
    <source>
        <dbReference type="ARBA" id="ARBA00049563"/>
    </source>
</evidence>
<dbReference type="Pfam" id="PF01715">
    <property type="entry name" value="IPPT"/>
    <property type="match status" value="1"/>
</dbReference>
<dbReference type="GO" id="GO:0052381">
    <property type="term" value="F:tRNA dimethylallyltransferase activity"/>
    <property type="evidence" value="ECO:0007669"/>
    <property type="project" value="UniProtKB-UniRule"/>
</dbReference>
<comment type="subunit">
    <text evidence="10">Monomer.</text>
</comment>
<dbReference type="HAMAP" id="MF_00185">
    <property type="entry name" value="IPP_trans"/>
    <property type="match status" value="1"/>
</dbReference>
<dbReference type="NCBIfam" id="TIGR00174">
    <property type="entry name" value="miaA"/>
    <property type="match status" value="1"/>
</dbReference>
<accession>C8X3G1</accession>
<comment type="catalytic activity">
    <reaction evidence="9 10 11">
        <text>adenosine(37) in tRNA + dimethylallyl diphosphate = N(6)-dimethylallyladenosine(37) in tRNA + diphosphate</text>
        <dbReference type="Rhea" id="RHEA:26482"/>
        <dbReference type="Rhea" id="RHEA-COMP:10162"/>
        <dbReference type="Rhea" id="RHEA-COMP:10375"/>
        <dbReference type="ChEBI" id="CHEBI:33019"/>
        <dbReference type="ChEBI" id="CHEBI:57623"/>
        <dbReference type="ChEBI" id="CHEBI:74411"/>
        <dbReference type="ChEBI" id="CHEBI:74415"/>
        <dbReference type="EC" id="2.5.1.75"/>
    </reaction>
</comment>
<dbReference type="InterPro" id="IPR018022">
    <property type="entry name" value="IPT"/>
</dbReference>
<comment type="cofactor">
    <cofactor evidence="1 10">
        <name>Mg(2+)</name>
        <dbReference type="ChEBI" id="CHEBI:18420"/>
    </cofactor>
</comment>
<evidence type="ECO:0000256" key="8">
    <source>
        <dbReference type="ARBA" id="ARBA00022842"/>
    </source>
</evidence>
<comment type="caution">
    <text evidence="10">Lacks conserved residue(s) required for the propagation of feature annotation.</text>
</comment>
<dbReference type="HOGENOM" id="CLU_032616_0_1_7"/>
<keyword evidence="6 10" id="KW-0547">Nucleotide-binding</keyword>
<organism evidence="14 15">
    <name type="scientific">Desulfohalobium retbaense (strain ATCC 49708 / DSM 5692 / JCM 16813 / HR100)</name>
    <dbReference type="NCBI Taxonomy" id="485915"/>
    <lineage>
        <taxon>Bacteria</taxon>
        <taxon>Pseudomonadati</taxon>
        <taxon>Thermodesulfobacteriota</taxon>
        <taxon>Desulfovibrionia</taxon>
        <taxon>Desulfovibrionales</taxon>
        <taxon>Desulfohalobiaceae</taxon>
        <taxon>Desulfohalobium</taxon>
    </lineage>
</organism>
<evidence type="ECO:0000256" key="7">
    <source>
        <dbReference type="ARBA" id="ARBA00022840"/>
    </source>
</evidence>
<keyword evidence="15" id="KW-1185">Reference proteome</keyword>
<dbReference type="GO" id="GO:0005524">
    <property type="term" value="F:ATP binding"/>
    <property type="evidence" value="ECO:0007669"/>
    <property type="project" value="UniProtKB-UniRule"/>
</dbReference>
<evidence type="ECO:0000256" key="11">
    <source>
        <dbReference type="RuleBase" id="RU003783"/>
    </source>
</evidence>
<protein>
    <recommendedName>
        <fullName evidence="10">tRNA dimethylallyltransferase</fullName>
        <ecNumber evidence="10">2.5.1.75</ecNumber>
    </recommendedName>
    <alternativeName>
        <fullName evidence="10">Dimethylallyl diphosphate:tRNA dimethylallyltransferase</fullName>
        <shortName evidence="10">DMAPP:tRNA dimethylallyltransferase</shortName>
        <shortName evidence="10">DMATase</shortName>
    </alternativeName>
    <alternativeName>
        <fullName evidence="10">Isopentenyl-diphosphate:tRNA isopentenyltransferase</fullName>
        <shortName evidence="10">IPP transferase</shortName>
        <shortName evidence="10">IPPT</shortName>
        <shortName evidence="10">IPTase</shortName>
    </alternativeName>
</protein>
<keyword evidence="7 10" id="KW-0067">ATP-binding</keyword>
<dbReference type="Gene3D" id="3.40.50.300">
    <property type="entry name" value="P-loop containing nucleotide triphosphate hydrolases"/>
    <property type="match status" value="1"/>
</dbReference>
<dbReference type="GO" id="GO:0006400">
    <property type="term" value="P:tRNA modification"/>
    <property type="evidence" value="ECO:0007669"/>
    <property type="project" value="TreeGrafter"/>
</dbReference>
<comment type="function">
    <text evidence="2 10 12">Catalyzes the transfer of a dimethylallyl group onto the adenine at position 37 in tRNAs that read codons beginning with uridine, leading to the formation of N6-(dimethylallyl)adenosine (i(6)A).</text>
</comment>
<reference evidence="15" key="1">
    <citation type="submission" date="2009-09" db="EMBL/GenBank/DDBJ databases">
        <title>The complete chromosome of Desulfohalobium retbaense DSM 5692.</title>
        <authorList>
            <consortium name="US DOE Joint Genome Institute (JGI-PGF)"/>
            <person name="Lucas S."/>
            <person name="Copeland A."/>
            <person name="Lapidus A."/>
            <person name="Glavina del Rio T."/>
            <person name="Dalin E."/>
            <person name="Tice H."/>
            <person name="Bruce D."/>
            <person name="Goodwin L."/>
            <person name="Pitluck S."/>
            <person name="Kyrpides N."/>
            <person name="Mavromatis K."/>
            <person name="Ivanova N."/>
            <person name="Mikhailova N."/>
            <person name="Munk A.C."/>
            <person name="Brettin T."/>
            <person name="Detter J.C."/>
            <person name="Han C."/>
            <person name="Tapia R."/>
            <person name="Larimer F."/>
            <person name="Land M."/>
            <person name="Hauser L."/>
            <person name="Markowitz V."/>
            <person name="Cheng J.-F."/>
            <person name="Hugenholtz P."/>
            <person name="Woyke T."/>
            <person name="Wu D."/>
            <person name="Spring S."/>
            <person name="Klenk H.-P."/>
            <person name="Eisen J.A."/>
        </authorList>
    </citation>
    <scope>NUCLEOTIDE SEQUENCE [LARGE SCALE GENOMIC DNA]</scope>
    <source>
        <strain evidence="15">DSM 5692</strain>
    </source>
</reference>
<comment type="similarity">
    <text evidence="3 10 13">Belongs to the IPP transferase family.</text>
</comment>
<keyword evidence="4 10" id="KW-0808">Transferase</keyword>
<dbReference type="AlphaFoldDB" id="C8X3G1"/>
<name>C8X3G1_DESRD</name>
<evidence type="ECO:0000256" key="12">
    <source>
        <dbReference type="RuleBase" id="RU003784"/>
    </source>
</evidence>
<dbReference type="KEGG" id="drt:Dret_1674"/>
<evidence type="ECO:0000256" key="1">
    <source>
        <dbReference type="ARBA" id="ARBA00001946"/>
    </source>
</evidence>
<reference evidence="14 15" key="2">
    <citation type="journal article" date="2010" name="Stand. Genomic Sci.">
        <title>Complete genome sequence of Desulfohalobium retbaense type strain (HR(100)).</title>
        <authorList>
            <person name="Spring S."/>
            <person name="Nolan M."/>
            <person name="Lapidus A."/>
            <person name="Glavina Del Rio T."/>
            <person name="Copeland A."/>
            <person name="Tice H."/>
            <person name="Cheng J.F."/>
            <person name="Lucas S."/>
            <person name="Land M."/>
            <person name="Chen F."/>
            <person name="Bruce D."/>
            <person name="Goodwin L."/>
            <person name="Pitluck S."/>
            <person name="Ivanova N."/>
            <person name="Mavromatis K."/>
            <person name="Mikhailova N."/>
            <person name="Pati A."/>
            <person name="Chen A."/>
            <person name="Palaniappan K."/>
            <person name="Hauser L."/>
            <person name="Chang Y.J."/>
            <person name="Jeffries C.D."/>
            <person name="Munk C."/>
            <person name="Kiss H."/>
            <person name="Chain P."/>
            <person name="Han C."/>
            <person name="Brettin T."/>
            <person name="Detter J.C."/>
            <person name="Schuler E."/>
            <person name="Goker M."/>
            <person name="Rohde M."/>
            <person name="Bristow J."/>
            <person name="Eisen J.A."/>
            <person name="Markowitz V."/>
            <person name="Hugenholtz P."/>
            <person name="Kyrpides N.C."/>
            <person name="Klenk H.P."/>
        </authorList>
    </citation>
    <scope>NUCLEOTIDE SEQUENCE [LARGE SCALE GENOMIC DNA]</scope>
    <source>
        <strain evidence="14 15">DSM 5692</strain>
    </source>
</reference>
<evidence type="ECO:0000256" key="10">
    <source>
        <dbReference type="HAMAP-Rule" id="MF_00185"/>
    </source>
</evidence>
<dbReference type="Proteomes" id="UP000001052">
    <property type="component" value="Chromosome"/>
</dbReference>
<proteinExistence type="inferred from homology"/>
<dbReference type="EC" id="2.5.1.75" evidence="10"/>
<dbReference type="SUPFAM" id="SSF52540">
    <property type="entry name" value="P-loop containing nucleoside triphosphate hydrolases"/>
    <property type="match status" value="2"/>
</dbReference>
<evidence type="ECO:0000256" key="13">
    <source>
        <dbReference type="RuleBase" id="RU003785"/>
    </source>
</evidence>
<dbReference type="PANTHER" id="PTHR11088:SF60">
    <property type="entry name" value="TRNA DIMETHYLALLYLTRANSFERASE"/>
    <property type="match status" value="1"/>
</dbReference>
<keyword evidence="5 10" id="KW-0819">tRNA processing</keyword>
<gene>
    <name evidence="10" type="primary">miaA</name>
    <name evidence="14" type="ordered locus">Dret_1674</name>
</gene>
<feature type="binding site" evidence="10">
    <location>
        <begin position="17"/>
        <end position="24"/>
    </location>
    <ligand>
        <name>ATP</name>
        <dbReference type="ChEBI" id="CHEBI:30616"/>
    </ligand>
</feature>
<evidence type="ECO:0000256" key="3">
    <source>
        <dbReference type="ARBA" id="ARBA00005842"/>
    </source>
</evidence>
<dbReference type="InterPro" id="IPR027417">
    <property type="entry name" value="P-loop_NTPase"/>
</dbReference>
<feature type="site" description="Interaction with substrate tRNA" evidence="10">
    <location>
        <position position="108"/>
    </location>
</feature>
<evidence type="ECO:0000313" key="14">
    <source>
        <dbReference type="EMBL" id="ACV68958.1"/>
    </source>
</evidence>
<evidence type="ECO:0000256" key="2">
    <source>
        <dbReference type="ARBA" id="ARBA00003213"/>
    </source>
</evidence>
<dbReference type="eggNOG" id="COG0324">
    <property type="taxonomic scope" value="Bacteria"/>
</dbReference>
<dbReference type="EMBL" id="CP001734">
    <property type="protein sequence ID" value="ACV68958.1"/>
    <property type="molecule type" value="Genomic_DNA"/>
</dbReference>
<dbReference type="RefSeq" id="WP_015752101.1">
    <property type="nucleotide sequence ID" value="NC_013223.1"/>
</dbReference>
<evidence type="ECO:0000256" key="5">
    <source>
        <dbReference type="ARBA" id="ARBA00022694"/>
    </source>
</evidence>
<feature type="region of interest" description="Interaction with substrate tRNA" evidence="10">
    <location>
        <begin position="166"/>
        <end position="170"/>
    </location>
</feature>
<evidence type="ECO:0000256" key="6">
    <source>
        <dbReference type="ARBA" id="ARBA00022741"/>
    </source>
</evidence>
<sequence>MTMVDRPEPPPIVCVVGPTGTGKNRLALHLAQSLDIAIVNADSRQVYRDFPVVTAQPDAQEQSVCPHYLYGFLPTSDKVDAGSFVRMAREVIAEVLDNGRLPVLVGGTGLYLRALVHGLAPTPPIPESIRKKVASVVRHRGRQWAHRVLSRLDPEWAAKVHPNDRQRVTRGLEVRLATGTPLSQWHRQQTRTPRYNALTLGLDTDLAALTPRLESRIRRMLDAGAEDEAHRAWARCPDPDAPGWTGIGCAELLAMIRGQLSREEACRLWLQNTRAYAKRQMTWFRKESEVFWVQPDARQWPLELVSDWLQSARG</sequence>
<feature type="region of interest" description="Interaction with substrate tRNA" evidence="10">
    <location>
        <begin position="42"/>
        <end position="45"/>
    </location>
</feature>
<dbReference type="InterPro" id="IPR039657">
    <property type="entry name" value="Dimethylallyltransferase"/>
</dbReference>
<dbReference type="PANTHER" id="PTHR11088">
    <property type="entry name" value="TRNA DIMETHYLALLYLTRANSFERASE"/>
    <property type="match status" value="1"/>
</dbReference>
<keyword evidence="8 10" id="KW-0460">Magnesium</keyword>
<evidence type="ECO:0000313" key="15">
    <source>
        <dbReference type="Proteomes" id="UP000001052"/>
    </source>
</evidence>
<dbReference type="STRING" id="485915.Dret_1674"/>
<evidence type="ECO:0000256" key="4">
    <source>
        <dbReference type="ARBA" id="ARBA00022679"/>
    </source>
</evidence>